<dbReference type="InterPro" id="IPR013321">
    <property type="entry name" value="Arc_rbn_hlx_hlx"/>
</dbReference>
<accession>A0A098AZP7</accession>
<evidence type="ECO:0000313" key="3">
    <source>
        <dbReference type="EMBL" id="CDX02109.1"/>
    </source>
</evidence>
<dbReference type="Gene3D" id="1.10.1220.10">
    <property type="entry name" value="Met repressor-like"/>
    <property type="match status" value="1"/>
</dbReference>
<dbReference type="EMBL" id="LK996017">
    <property type="protein sequence ID" value="CDX02109.1"/>
    <property type="molecule type" value="Genomic_DNA"/>
</dbReference>
<organism evidence="3">
    <name type="scientific">Desulfitobacterium hafniense</name>
    <name type="common">Desulfitobacterium frappieri</name>
    <dbReference type="NCBI Taxonomy" id="49338"/>
    <lineage>
        <taxon>Bacteria</taxon>
        <taxon>Bacillati</taxon>
        <taxon>Bacillota</taxon>
        <taxon>Clostridia</taxon>
        <taxon>Eubacteriales</taxon>
        <taxon>Desulfitobacteriaceae</taxon>
        <taxon>Desulfitobacterium</taxon>
    </lineage>
</organism>
<sequence>MIMADTTNITIRMDVELKKQAEQLFSELGMNMTTAFTIFLRQAVRQQRIPYDIALENPNAETIAAMEEAERVSRDPSVKGYTDIDQMMKELLADV</sequence>
<protein>
    <submittedName>
        <fullName evidence="3">RelB antitoxin</fullName>
    </submittedName>
</protein>
<dbReference type="NCBIfam" id="TIGR02384">
    <property type="entry name" value="RelB_DinJ"/>
    <property type="match status" value="1"/>
</dbReference>
<dbReference type="Pfam" id="PF04221">
    <property type="entry name" value="RelB"/>
    <property type="match status" value="1"/>
</dbReference>
<dbReference type="GO" id="GO:0006355">
    <property type="term" value="P:regulation of DNA-templated transcription"/>
    <property type="evidence" value="ECO:0007669"/>
    <property type="project" value="InterPro"/>
</dbReference>
<dbReference type="PIRSF" id="PIRSF003108">
    <property type="entry name" value="DinJ"/>
    <property type="match status" value="1"/>
</dbReference>
<dbReference type="PANTHER" id="PTHR38781:SF1">
    <property type="entry name" value="ANTITOXIN DINJ-RELATED"/>
    <property type="match status" value="1"/>
</dbReference>
<dbReference type="AlphaFoldDB" id="A0A098AZP7"/>
<comment type="similarity">
    <text evidence="1">Belongs to the RelB/DinJ antitoxin family.</text>
</comment>
<dbReference type="InterPro" id="IPR026262">
    <property type="entry name" value="DinJ"/>
</dbReference>
<proteinExistence type="inferred from homology"/>
<dbReference type="GO" id="GO:0044010">
    <property type="term" value="P:single-species biofilm formation"/>
    <property type="evidence" value="ECO:0007669"/>
    <property type="project" value="InterPro"/>
</dbReference>
<reference evidence="3" key="1">
    <citation type="submission" date="2014-07" db="EMBL/GenBank/DDBJ databases">
        <authorList>
            <person name="Hornung V.Bastian."/>
        </authorList>
    </citation>
    <scope>NUCLEOTIDE SEQUENCE</scope>
    <source>
        <strain evidence="3">PCE-S</strain>
    </source>
</reference>
<dbReference type="GO" id="GO:0015643">
    <property type="term" value="F:toxic substance binding"/>
    <property type="evidence" value="ECO:0007669"/>
    <property type="project" value="InterPro"/>
</dbReference>
<dbReference type="GO" id="GO:0000987">
    <property type="term" value="F:cis-regulatory region sequence-specific DNA binding"/>
    <property type="evidence" value="ECO:0007669"/>
    <property type="project" value="InterPro"/>
</dbReference>
<dbReference type="InterPro" id="IPR007337">
    <property type="entry name" value="RelB/DinJ"/>
</dbReference>
<dbReference type="GO" id="GO:0006351">
    <property type="term" value="P:DNA-templated transcription"/>
    <property type="evidence" value="ECO:0007669"/>
    <property type="project" value="TreeGrafter"/>
</dbReference>
<dbReference type="PATRIC" id="fig|49338.4.peg.2395"/>
<name>A0A098AZP7_DESHA</name>
<dbReference type="PANTHER" id="PTHR38781">
    <property type="entry name" value="ANTITOXIN DINJ-RELATED"/>
    <property type="match status" value="1"/>
</dbReference>
<gene>
    <name evidence="3" type="ORF">DPCES_2222</name>
</gene>
<evidence type="ECO:0000256" key="1">
    <source>
        <dbReference type="ARBA" id="ARBA00010562"/>
    </source>
</evidence>
<evidence type="ECO:0000256" key="2">
    <source>
        <dbReference type="ARBA" id="ARBA00022649"/>
    </source>
</evidence>
<keyword evidence="2" id="KW-1277">Toxin-antitoxin system</keyword>